<protein>
    <submittedName>
        <fullName evidence="12">Cytochrome subunit of sulfide dehydrogenase</fullName>
    </submittedName>
</protein>
<keyword evidence="5" id="KW-0574">Periplasm</keyword>
<dbReference type="GO" id="GO:0042597">
    <property type="term" value="C:periplasmic space"/>
    <property type="evidence" value="ECO:0007669"/>
    <property type="project" value="UniProtKB-SubCell"/>
</dbReference>
<dbReference type="InterPro" id="IPR050597">
    <property type="entry name" value="Cytochrome_c_Oxidase_Subunit"/>
</dbReference>
<feature type="binding site" description="axial binding residue" evidence="9">
    <location>
        <position position="186"/>
    </location>
    <ligand>
        <name>heme c</name>
        <dbReference type="ChEBI" id="CHEBI:61717"/>
        <label>2</label>
    </ligand>
    <ligandPart>
        <name>Fe</name>
        <dbReference type="ChEBI" id="CHEBI:18248"/>
    </ligandPart>
</feature>
<feature type="domain" description="Cytochrome c" evidence="11">
    <location>
        <begin position="128"/>
        <end position="208"/>
    </location>
</feature>
<dbReference type="InterPro" id="IPR036909">
    <property type="entry name" value="Cyt_c-like_dom_sf"/>
</dbReference>
<feature type="binding site" description="axial binding residue" evidence="9">
    <location>
        <position position="94"/>
    </location>
    <ligand>
        <name>heme c</name>
        <dbReference type="ChEBI" id="CHEBI:61717"/>
        <label>1</label>
    </ligand>
    <ligandPart>
        <name>Fe</name>
        <dbReference type="ChEBI" id="CHEBI:18248"/>
    </ligandPart>
</feature>
<evidence type="ECO:0000256" key="8">
    <source>
        <dbReference type="PIRSR" id="PIRSR000005-1"/>
    </source>
</evidence>
<reference evidence="12 13" key="1">
    <citation type="submission" date="2020-04" db="EMBL/GenBank/DDBJ databases">
        <title>Usitatibacter rugosus gen. nov., sp. nov. and Usitatibacter palustris sp. nov., novel members of Usitatibacteraceae fam. nov. within the order Nitrosomonadales isolated from soil.</title>
        <authorList>
            <person name="Huber K.J."/>
            <person name="Neumann-Schaal M."/>
            <person name="Geppert A."/>
            <person name="Luckner M."/>
            <person name="Wanner G."/>
            <person name="Overmann J."/>
        </authorList>
    </citation>
    <scope>NUCLEOTIDE SEQUENCE [LARGE SCALE GENOMIC DNA]</scope>
    <source>
        <strain evidence="12 13">Swamp67</strain>
    </source>
</reference>
<name>A0A6M4H3F6_9PROT</name>
<gene>
    <name evidence="12" type="primary">fccA</name>
    <name evidence="12" type="ORF">DSM104440_00752</name>
</gene>
<evidence type="ECO:0000256" key="10">
    <source>
        <dbReference type="SAM" id="SignalP"/>
    </source>
</evidence>
<sequence>MNKYMTRALLVLLSGAAIAIPMEAFAADGATIADQQCAQCHGKNGASTDASVPIIGGYSAKYIVESMKSFKKKLRTCAEVTVLSGPKKGTKSDMCKVVADLSDADSEAVAKYLASQKFVPAKQPYDAAKAAKGVAVYKLRCEKCHENGGSSPDEDNGILAGQWMGYIREQIAGFRSGKRPRDDKMMQRLDKVTKEDEEALLHYFAKGQ</sequence>
<evidence type="ECO:0000256" key="6">
    <source>
        <dbReference type="ARBA" id="ARBA00022982"/>
    </source>
</evidence>
<keyword evidence="7 9" id="KW-0408">Iron</keyword>
<comment type="subcellular location">
    <subcellularLocation>
        <location evidence="1">Periplasm</location>
    </subcellularLocation>
</comment>
<evidence type="ECO:0000259" key="11">
    <source>
        <dbReference type="PROSITE" id="PS51007"/>
    </source>
</evidence>
<dbReference type="InterPro" id="IPR024167">
    <property type="entry name" value="Cytochrome_c4-like"/>
</dbReference>
<organism evidence="12 13">
    <name type="scientific">Usitatibacter palustris</name>
    <dbReference type="NCBI Taxonomy" id="2732487"/>
    <lineage>
        <taxon>Bacteria</taxon>
        <taxon>Pseudomonadati</taxon>
        <taxon>Pseudomonadota</taxon>
        <taxon>Betaproteobacteria</taxon>
        <taxon>Nitrosomonadales</taxon>
        <taxon>Usitatibacteraceae</taxon>
        <taxon>Usitatibacter</taxon>
    </lineage>
</organism>
<feature type="chain" id="PRO_5026928926" evidence="10">
    <location>
        <begin position="27"/>
        <end position="208"/>
    </location>
</feature>
<evidence type="ECO:0000256" key="9">
    <source>
        <dbReference type="PIRSR" id="PIRSR000005-2"/>
    </source>
</evidence>
<keyword evidence="4 9" id="KW-0479">Metal-binding</keyword>
<feature type="binding site" description="axial binding residue" evidence="9">
    <location>
        <position position="145"/>
    </location>
    <ligand>
        <name>heme c</name>
        <dbReference type="ChEBI" id="CHEBI:61717"/>
        <label>2</label>
    </ligand>
    <ligandPart>
        <name>Fe</name>
        <dbReference type="ChEBI" id="CHEBI:18248"/>
    </ligandPart>
</feature>
<feature type="binding site" description="covalent" evidence="8">
    <location>
        <position position="37"/>
    </location>
    <ligand>
        <name>heme c</name>
        <dbReference type="ChEBI" id="CHEBI:61717"/>
        <label>1</label>
    </ligand>
</feature>
<comment type="PTM">
    <text evidence="8">Binds 2 heme c groups covalently per subunit.</text>
</comment>
<dbReference type="KEGG" id="upl:DSM104440_00752"/>
<dbReference type="PANTHER" id="PTHR33751:SF9">
    <property type="entry name" value="CYTOCHROME C4"/>
    <property type="match status" value="1"/>
</dbReference>
<feature type="binding site" description="covalent" evidence="8">
    <location>
        <position position="144"/>
    </location>
    <ligand>
        <name>heme c</name>
        <dbReference type="ChEBI" id="CHEBI:61717"/>
        <label>2</label>
    </ligand>
</feature>
<evidence type="ECO:0000256" key="1">
    <source>
        <dbReference type="ARBA" id="ARBA00004418"/>
    </source>
</evidence>
<dbReference type="Gene3D" id="1.10.760.10">
    <property type="entry name" value="Cytochrome c-like domain"/>
    <property type="match status" value="2"/>
</dbReference>
<evidence type="ECO:0000256" key="7">
    <source>
        <dbReference type="ARBA" id="ARBA00023004"/>
    </source>
</evidence>
<feature type="binding site" description="axial binding residue" evidence="9">
    <location>
        <position position="41"/>
    </location>
    <ligand>
        <name>heme c</name>
        <dbReference type="ChEBI" id="CHEBI:61717"/>
        <label>1</label>
    </ligand>
    <ligandPart>
        <name>Fe</name>
        <dbReference type="ChEBI" id="CHEBI:18248"/>
    </ligandPart>
</feature>
<feature type="signal peptide" evidence="10">
    <location>
        <begin position="1"/>
        <end position="26"/>
    </location>
</feature>
<evidence type="ECO:0000256" key="3">
    <source>
        <dbReference type="ARBA" id="ARBA00022617"/>
    </source>
</evidence>
<feature type="domain" description="Cytochrome c" evidence="11">
    <location>
        <begin position="24"/>
        <end position="117"/>
    </location>
</feature>
<evidence type="ECO:0000256" key="4">
    <source>
        <dbReference type="ARBA" id="ARBA00022723"/>
    </source>
</evidence>
<dbReference type="PANTHER" id="PTHR33751">
    <property type="entry name" value="CBB3-TYPE CYTOCHROME C OXIDASE SUBUNIT FIXP"/>
    <property type="match status" value="1"/>
</dbReference>
<keyword evidence="3 8" id="KW-0349">Heme</keyword>
<dbReference type="InterPro" id="IPR009056">
    <property type="entry name" value="Cyt_c-like_dom"/>
</dbReference>
<feature type="binding site" description="covalent" evidence="8">
    <location>
        <position position="141"/>
    </location>
    <ligand>
        <name>heme c</name>
        <dbReference type="ChEBI" id="CHEBI:61717"/>
        <label>2</label>
    </ligand>
</feature>
<dbReference type="GO" id="GO:0005506">
    <property type="term" value="F:iron ion binding"/>
    <property type="evidence" value="ECO:0007669"/>
    <property type="project" value="InterPro"/>
</dbReference>
<keyword evidence="2" id="KW-0813">Transport</keyword>
<dbReference type="SUPFAM" id="SSF46626">
    <property type="entry name" value="Cytochrome c"/>
    <property type="match status" value="2"/>
</dbReference>
<evidence type="ECO:0000256" key="2">
    <source>
        <dbReference type="ARBA" id="ARBA00022448"/>
    </source>
</evidence>
<evidence type="ECO:0000313" key="12">
    <source>
        <dbReference type="EMBL" id="QJR13960.1"/>
    </source>
</evidence>
<dbReference type="AlphaFoldDB" id="A0A6M4H3F6"/>
<dbReference type="Proteomes" id="UP000503096">
    <property type="component" value="Chromosome"/>
</dbReference>
<evidence type="ECO:0000256" key="5">
    <source>
        <dbReference type="ARBA" id="ARBA00022764"/>
    </source>
</evidence>
<dbReference type="GO" id="GO:0009055">
    <property type="term" value="F:electron transfer activity"/>
    <property type="evidence" value="ECO:0007669"/>
    <property type="project" value="InterPro"/>
</dbReference>
<dbReference type="PIRSF" id="PIRSF000005">
    <property type="entry name" value="Cytochrome_c4"/>
    <property type="match status" value="1"/>
</dbReference>
<dbReference type="PROSITE" id="PS51007">
    <property type="entry name" value="CYTC"/>
    <property type="match status" value="2"/>
</dbReference>
<proteinExistence type="predicted"/>
<dbReference type="InParanoid" id="A0A6M4H3F6"/>
<dbReference type="EMBL" id="CP053073">
    <property type="protein sequence ID" value="QJR13960.1"/>
    <property type="molecule type" value="Genomic_DNA"/>
</dbReference>
<keyword evidence="10" id="KW-0732">Signal</keyword>
<accession>A0A6M4H3F6</accession>
<dbReference type="GO" id="GO:0020037">
    <property type="term" value="F:heme binding"/>
    <property type="evidence" value="ECO:0007669"/>
    <property type="project" value="InterPro"/>
</dbReference>
<dbReference type="Pfam" id="PF00034">
    <property type="entry name" value="Cytochrom_C"/>
    <property type="match status" value="1"/>
</dbReference>
<evidence type="ECO:0000313" key="13">
    <source>
        <dbReference type="Proteomes" id="UP000503096"/>
    </source>
</evidence>
<keyword evidence="13" id="KW-1185">Reference proteome</keyword>
<feature type="binding site" description="covalent" evidence="8">
    <location>
        <position position="40"/>
    </location>
    <ligand>
        <name>heme c</name>
        <dbReference type="ChEBI" id="CHEBI:61717"/>
        <label>1</label>
    </ligand>
</feature>
<keyword evidence="6" id="KW-0249">Electron transport</keyword>